<gene>
    <name evidence="2" type="ORF">A8C32_08720</name>
</gene>
<organism evidence="2 3">
    <name type="scientific">Flavivirga aquatica</name>
    <dbReference type="NCBI Taxonomy" id="1849968"/>
    <lineage>
        <taxon>Bacteria</taxon>
        <taxon>Pseudomonadati</taxon>
        <taxon>Bacteroidota</taxon>
        <taxon>Flavobacteriia</taxon>
        <taxon>Flavobacteriales</taxon>
        <taxon>Flavobacteriaceae</taxon>
        <taxon>Flavivirga</taxon>
    </lineage>
</organism>
<feature type="region of interest" description="Disordered" evidence="1">
    <location>
        <begin position="1"/>
        <end position="20"/>
    </location>
</feature>
<evidence type="ECO:0000313" key="3">
    <source>
        <dbReference type="Proteomes" id="UP000095713"/>
    </source>
</evidence>
<keyword evidence="3" id="KW-1185">Reference proteome</keyword>
<sequence length="147" mass="16393">MSTQDASIKKPPGRPINSKNVTVTPLDSQISFSYNSTTIKPLQPLVQVSFSPDRKLQISAVVFIASSIERAEISSVNQESVISDAGETQLDFFIIYDAPEVSYQTFNAYRVDFVIENPPEDLAQIETYLWDEDPVTSRGTVTTVRKD</sequence>
<dbReference type="EMBL" id="MDJD01000054">
    <property type="protein sequence ID" value="OEJ99241.1"/>
    <property type="molecule type" value="Genomic_DNA"/>
</dbReference>
<accession>A0A1E5SJG3</accession>
<protein>
    <submittedName>
        <fullName evidence="2">Uncharacterized protein</fullName>
    </submittedName>
</protein>
<dbReference type="RefSeq" id="WP_069831923.1">
    <property type="nucleotide sequence ID" value="NZ_MDJD01000054.1"/>
</dbReference>
<evidence type="ECO:0000313" key="2">
    <source>
        <dbReference type="EMBL" id="OEJ99241.1"/>
    </source>
</evidence>
<name>A0A1E5SJG3_9FLAO</name>
<dbReference type="AlphaFoldDB" id="A0A1E5SJG3"/>
<comment type="caution">
    <text evidence="2">The sequence shown here is derived from an EMBL/GenBank/DDBJ whole genome shotgun (WGS) entry which is preliminary data.</text>
</comment>
<dbReference type="Proteomes" id="UP000095713">
    <property type="component" value="Unassembled WGS sequence"/>
</dbReference>
<proteinExistence type="predicted"/>
<reference evidence="2 3" key="1">
    <citation type="submission" date="2016-05" db="EMBL/GenBank/DDBJ databases">
        <title>Draft Genome Sequence of Algibacter sp. Strain SK-16 Isolated from the Surface Water of Aburatsubo Inlet.</title>
        <authorList>
            <person name="Wong S.-K."/>
            <person name="Yoshizawa S."/>
            <person name="Nakajima Y."/>
            <person name="Ogura Y."/>
            <person name="Tetsuya H."/>
            <person name="Hamasaki K."/>
        </authorList>
    </citation>
    <scope>NUCLEOTIDE SEQUENCE [LARGE SCALE GENOMIC DNA]</scope>
    <source>
        <strain evidence="2 3">SK-16</strain>
    </source>
</reference>
<dbReference type="OrthoDB" id="1261979at2"/>
<evidence type="ECO:0000256" key="1">
    <source>
        <dbReference type="SAM" id="MobiDB-lite"/>
    </source>
</evidence>